<dbReference type="PANTHER" id="PTHR41248:SF1">
    <property type="entry name" value="NORD PROTEIN"/>
    <property type="match status" value="1"/>
</dbReference>
<dbReference type="InterPro" id="IPR002035">
    <property type="entry name" value="VWF_A"/>
</dbReference>
<keyword evidence="4" id="KW-1185">Reference proteome</keyword>
<dbReference type="EMBL" id="CP151406">
    <property type="protein sequence ID" value="WZJ22456.1"/>
    <property type="molecule type" value="Genomic_DNA"/>
</dbReference>
<feature type="compositionally biased region" description="Low complexity" evidence="1">
    <location>
        <begin position="459"/>
        <end position="469"/>
    </location>
</feature>
<dbReference type="Proteomes" id="UP001479520">
    <property type="component" value="Chromosome"/>
</dbReference>
<proteinExistence type="predicted"/>
<evidence type="ECO:0000313" key="3">
    <source>
        <dbReference type="EMBL" id="WZJ22456.1"/>
    </source>
</evidence>
<reference evidence="3 4" key="1">
    <citation type="submission" date="2024-04" db="EMBL/GenBank/DDBJ databases">
        <title>Dissimilatory iodate-reducing microorganisms contribute to the enrichment of iodine in groundwater.</title>
        <authorList>
            <person name="Jiang Z."/>
        </authorList>
    </citation>
    <scope>NUCLEOTIDE SEQUENCE [LARGE SCALE GENOMIC DNA]</scope>
    <source>
        <strain evidence="3 4">NCP973</strain>
    </source>
</reference>
<dbReference type="Pfam" id="PF13519">
    <property type="entry name" value="VWA_2"/>
    <property type="match status" value="1"/>
</dbReference>
<accession>A0ABZ2XIN1</accession>
<dbReference type="Gene3D" id="3.40.50.410">
    <property type="entry name" value="von Willebrand factor, type A domain"/>
    <property type="match status" value="1"/>
</dbReference>
<sequence>MAVPGLRNIADARQRPMSSPSAQAAWTTLDCGFAVVADVFEECLAAAGQVLTAIELGDYLEAARTIGKLGRGPEPLLAFLEHWPAVARQLAPAEALPPLMASIRSLQKSPNAPAVTPLLQTLAAVVACVRSSDGLAAYLRIVLDLGERTAGSIHGRQLTHPSPSLPDFLLAAPRALAIVSLAGLNRWVSQGIRLTGDHPERQRDFFSLQSAESRRLLEGERDGTLFATVERRLALSLQALWADDSALVPYSTTFAERRQQPYLAADGLRLPAVLTDRPGSSGLARYRLMLAHMAGHRRWSQPLIADNWSPMQRLAVEALEDARIDCLLLRLYPGLTASLLAAHPQPLPGSCDAACENTLRHRLTRLSRACIDPTGSDPDPLIDEFAGRFRRCLADGAASTRAVAEIALAYAARSRLPSDQYARVHFADTEIGYRDDNRHLWIHLEAGDEEENFEPPPSAAASEPSGLPPRHYPEWDEAAQTWRPDWVAVYEALHPPAKAADIDALLARHAPLARRLKRLLDLLKPQERVRIRHQENGSELDLDVAVRAWTDWRSGHLPDPRIQVSHRTAGRDISVLLLIDLSQSLNATLPGGQQSILDTAREAVALLAWAIDELGDACAIAGFHSNARHEVRYHHIKGFSEAWGDPVKARLAAVSAGWSTRMGAALRHAGRMLSARRSEKRILLVLTDGEPADIDVSDPDYLLADARKAVGELAGSGIDSFCLSLDPGADAYVGRIFGRQWRILDRIERLPEQLPMVYLNLTR</sequence>
<dbReference type="InterPro" id="IPR051928">
    <property type="entry name" value="NorD/CobT"/>
</dbReference>
<dbReference type="RefSeq" id="WP_341744191.1">
    <property type="nucleotide sequence ID" value="NZ_CP151406.1"/>
</dbReference>
<protein>
    <submittedName>
        <fullName evidence="3">Nitric oxide reductase activation protein NorD</fullName>
    </submittedName>
</protein>
<name>A0ABZ2XIN1_9RHOO</name>
<evidence type="ECO:0000259" key="2">
    <source>
        <dbReference type="PROSITE" id="PS50234"/>
    </source>
</evidence>
<feature type="region of interest" description="Disordered" evidence="1">
    <location>
        <begin position="449"/>
        <end position="472"/>
    </location>
</feature>
<dbReference type="PROSITE" id="PS50234">
    <property type="entry name" value="VWFA"/>
    <property type="match status" value="1"/>
</dbReference>
<organism evidence="3 4">
    <name type="scientific">Azonexus hydrophilus</name>
    <dbReference type="NCBI Taxonomy" id="418702"/>
    <lineage>
        <taxon>Bacteria</taxon>
        <taxon>Pseudomonadati</taxon>
        <taxon>Pseudomonadota</taxon>
        <taxon>Betaproteobacteria</taxon>
        <taxon>Rhodocyclales</taxon>
        <taxon>Azonexaceae</taxon>
        <taxon>Azonexus</taxon>
    </lineage>
</organism>
<gene>
    <name evidence="3" type="ORF">AADV58_04720</name>
</gene>
<dbReference type="InterPro" id="IPR036465">
    <property type="entry name" value="vWFA_dom_sf"/>
</dbReference>
<dbReference type="PANTHER" id="PTHR41248">
    <property type="entry name" value="NORD PROTEIN"/>
    <property type="match status" value="1"/>
</dbReference>
<evidence type="ECO:0000256" key="1">
    <source>
        <dbReference type="SAM" id="MobiDB-lite"/>
    </source>
</evidence>
<dbReference type="SUPFAM" id="SSF53300">
    <property type="entry name" value="vWA-like"/>
    <property type="match status" value="1"/>
</dbReference>
<dbReference type="SMART" id="SM00327">
    <property type="entry name" value="VWA"/>
    <property type="match status" value="1"/>
</dbReference>
<evidence type="ECO:0000313" key="4">
    <source>
        <dbReference type="Proteomes" id="UP001479520"/>
    </source>
</evidence>
<feature type="domain" description="VWFA" evidence="2">
    <location>
        <begin position="574"/>
        <end position="750"/>
    </location>
</feature>
<dbReference type="CDD" id="cd01454">
    <property type="entry name" value="vWA_norD_type"/>
    <property type="match status" value="1"/>
</dbReference>